<reference evidence="1 2" key="1">
    <citation type="submission" date="2020-08" db="EMBL/GenBank/DDBJ databases">
        <title>Genomic Encyclopedia of Type Strains, Phase IV (KMG-IV): sequencing the most valuable type-strain genomes for metagenomic binning, comparative biology and taxonomic classification.</title>
        <authorList>
            <person name="Goeker M."/>
        </authorList>
    </citation>
    <scope>NUCLEOTIDE SEQUENCE [LARGE SCALE GENOMIC DNA]</scope>
    <source>
        <strain evidence="1 2">DSM 26736</strain>
    </source>
</reference>
<evidence type="ECO:0000313" key="1">
    <source>
        <dbReference type="EMBL" id="MBB5710068.1"/>
    </source>
</evidence>
<keyword evidence="2" id="KW-1185">Reference proteome</keyword>
<accession>A0A840YGY5</accession>
<protein>
    <submittedName>
        <fullName evidence="1">Uncharacterized protein</fullName>
    </submittedName>
</protein>
<dbReference type="Proteomes" id="UP000527143">
    <property type="component" value="Unassembled WGS sequence"/>
</dbReference>
<dbReference type="AlphaFoldDB" id="A0A840YGY5"/>
<proteinExistence type="predicted"/>
<dbReference type="EMBL" id="JACIJF010000003">
    <property type="protein sequence ID" value="MBB5710068.1"/>
    <property type="molecule type" value="Genomic_DNA"/>
</dbReference>
<sequence length="158" mass="17665">MYPEAAARIRLFHGDLPSYVRHEMLTNTQSRYIVHHDGAHDFNQVVKDMASLSFVKDKIEAIIAQDTHLRGTIEHMNFVDMALFAVSGMDLKFAPIGEVYPESPMTQPNVYQGNYFMPNAAEGVVLPMAANTFRYPHPMLPMNDFLPPAIEAAPASAD</sequence>
<gene>
    <name evidence="1" type="ORF">FHT02_001296</name>
</gene>
<comment type="caution">
    <text evidence="1">The sequence shown here is derived from an EMBL/GenBank/DDBJ whole genome shotgun (WGS) entry which is preliminary data.</text>
</comment>
<name>A0A840YGY5_9SPHN</name>
<evidence type="ECO:0000313" key="2">
    <source>
        <dbReference type="Proteomes" id="UP000527143"/>
    </source>
</evidence>
<dbReference type="RefSeq" id="WP_184085681.1">
    <property type="nucleotide sequence ID" value="NZ_JACIJF010000003.1"/>
</dbReference>
<organism evidence="1 2">
    <name type="scientific">Sphingomonas xinjiangensis</name>
    <dbReference type="NCBI Taxonomy" id="643568"/>
    <lineage>
        <taxon>Bacteria</taxon>
        <taxon>Pseudomonadati</taxon>
        <taxon>Pseudomonadota</taxon>
        <taxon>Alphaproteobacteria</taxon>
        <taxon>Sphingomonadales</taxon>
        <taxon>Sphingomonadaceae</taxon>
        <taxon>Sphingomonas</taxon>
    </lineage>
</organism>